<proteinExistence type="predicted"/>
<feature type="transmembrane region" description="Helical" evidence="1">
    <location>
        <begin position="156"/>
        <end position="181"/>
    </location>
</feature>
<feature type="transmembrane region" description="Helical" evidence="1">
    <location>
        <begin position="234"/>
        <end position="251"/>
    </location>
</feature>
<evidence type="ECO:0000313" key="3">
    <source>
        <dbReference type="Proteomes" id="UP001597191"/>
    </source>
</evidence>
<feature type="transmembrane region" description="Helical" evidence="1">
    <location>
        <begin position="429"/>
        <end position="446"/>
    </location>
</feature>
<keyword evidence="1" id="KW-1133">Transmembrane helix</keyword>
<keyword evidence="1" id="KW-0812">Transmembrane</keyword>
<evidence type="ECO:0000313" key="2">
    <source>
        <dbReference type="EMBL" id="MFD1411078.1"/>
    </source>
</evidence>
<accession>A0ABW4BPA3</accession>
<dbReference type="RefSeq" id="WP_125648823.1">
    <property type="nucleotide sequence ID" value="NZ_JBHTOH010000034.1"/>
</dbReference>
<reference evidence="3" key="1">
    <citation type="journal article" date="2019" name="Int. J. Syst. Evol. Microbiol.">
        <title>The Global Catalogue of Microorganisms (GCM) 10K type strain sequencing project: providing services to taxonomists for standard genome sequencing and annotation.</title>
        <authorList>
            <consortium name="The Broad Institute Genomics Platform"/>
            <consortium name="The Broad Institute Genome Sequencing Center for Infectious Disease"/>
            <person name="Wu L."/>
            <person name="Ma J."/>
        </authorList>
    </citation>
    <scope>NUCLEOTIDE SEQUENCE [LARGE SCALE GENOMIC DNA]</scope>
    <source>
        <strain evidence="3">CCM 8937</strain>
    </source>
</reference>
<dbReference type="InterPro" id="IPR021200">
    <property type="entry name" value="CHIM_prot"/>
</dbReference>
<feature type="transmembrane region" description="Helical" evidence="1">
    <location>
        <begin position="455"/>
        <end position="471"/>
    </location>
</feature>
<keyword evidence="3" id="KW-1185">Reference proteome</keyword>
<dbReference type="Proteomes" id="UP001597191">
    <property type="component" value="Unassembled WGS sequence"/>
</dbReference>
<keyword evidence="1" id="KW-0472">Membrane</keyword>
<name>A0ABW4BPA3_9LACO</name>
<feature type="transmembrane region" description="Helical" evidence="1">
    <location>
        <begin position="188"/>
        <end position="205"/>
    </location>
</feature>
<evidence type="ECO:0000256" key="1">
    <source>
        <dbReference type="SAM" id="Phobius"/>
    </source>
</evidence>
<comment type="caution">
    <text evidence="2">The sequence shown here is derived from an EMBL/GenBank/DDBJ whole genome shotgun (WGS) entry which is preliminary data.</text>
</comment>
<dbReference type="EMBL" id="JBHTOH010000034">
    <property type="protein sequence ID" value="MFD1411078.1"/>
    <property type="molecule type" value="Genomic_DNA"/>
</dbReference>
<feature type="transmembrane region" description="Helical" evidence="1">
    <location>
        <begin position="211"/>
        <end position="227"/>
    </location>
</feature>
<protein>
    <submittedName>
        <fullName evidence="2">TIGR03766 family XrtG-associated glycosyltransferase</fullName>
    </submittedName>
</protein>
<organism evidence="2 3">
    <name type="scientific">Lapidilactobacillus gannanensis</name>
    <dbReference type="NCBI Taxonomy" id="2486002"/>
    <lineage>
        <taxon>Bacteria</taxon>
        <taxon>Bacillati</taxon>
        <taxon>Bacillota</taxon>
        <taxon>Bacilli</taxon>
        <taxon>Lactobacillales</taxon>
        <taxon>Lactobacillaceae</taxon>
        <taxon>Lapidilactobacillus</taxon>
    </lineage>
</organism>
<feature type="transmembrane region" description="Helical" evidence="1">
    <location>
        <begin position="86"/>
        <end position="108"/>
    </location>
</feature>
<feature type="transmembrane region" description="Helical" evidence="1">
    <location>
        <begin position="48"/>
        <end position="65"/>
    </location>
</feature>
<gene>
    <name evidence="2" type="ORF">ACFQ4R_05575</name>
</gene>
<feature type="transmembrane region" description="Helical" evidence="1">
    <location>
        <begin position="280"/>
        <end position="301"/>
    </location>
</feature>
<dbReference type="NCBIfam" id="TIGR03766">
    <property type="entry name" value="TIGR03766 family XrtG-associated glycosyltransferase"/>
    <property type="match status" value="1"/>
</dbReference>
<sequence length="508" mass="58598">MRTKLFHFNHRLFKIIFYLFFAPTLFFALTSVNLILGDNHITKIGTTGFTTGFLLIVIALGIIIYDSKKVRHFFYWLFITHKRQTAVISFVLAILLQIGFILLIHPGIGFDVSGVHEGLLKPNDVNIVGYFSVNPNNLGIFLMQHWFAQLFKQNSWLFFEFVTLFLVDISALFNLGSIAIIDKTRLPLALYIHAMWFITFPAIIVPYTDTWVIPFVSAYLFCYCLISQTHFPRLVKLLAMIVFGIAVSSSYFIKPSAIIPAIAIIIIELVQLLNKQRRHWLWLLLLTLTLAVSTAGSYVSINHTIKNQSYVRVYYFRAKPMIHFINMGLSGDGGYNAKDSFKMVTLIHRQDRIDYSVNSIKKRLHKMGPAGYLAFLWRKHGNNTSDGTFAWLRDGDFVPLKYSPSGHGFKRKVENFVYLYGNNVGDLRFIVQIWWCIWLALIFFGWQDNRKIVQVLRLALVGGFIFLLIFEGGRSRYLIQFLPAFLILAVLNFAATRQKLKDLFAWVH</sequence>
<feature type="transmembrane region" description="Helical" evidence="1">
    <location>
        <begin position="257"/>
        <end position="273"/>
    </location>
</feature>
<feature type="transmembrane region" description="Helical" evidence="1">
    <location>
        <begin position="12"/>
        <end position="36"/>
    </location>
</feature>
<feature type="transmembrane region" description="Helical" evidence="1">
    <location>
        <begin position="477"/>
        <end position="495"/>
    </location>
</feature>